<dbReference type="AlphaFoldDB" id="A0A177N736"/>
<dbReference type="PANTHER" id="PTHR33755:SF7">
    <property type="entry name" value="TOXIN MODULE OF TOXIN-ANTITOXIN SYSTEM RELE_STBE FAMILY"/>
    <property type="match status" value="1"/>
</dbReference>
<keyword evidence="4" id="KW-1185">Reference proteome</keyword>
<keyword evidence="2" id="KW-1277">Toxin-antitoxin system</keyword>
<dbReference type="RefSeq" id="WP_066984139.1">
    <property type="nucleotide sequence ID" value="NZ_LUUI01000117.1"/>
</dbReference>
<dbReference type="STRING" id="980561.A1359_12025"/>
<dbReference type="Pfam" id="PF05016">
    <property type="entry name" value="ParE_toxin"/>
    <property type="match status" value="1"/>
</dbReference>
<dbReference type="EMBL" id="LUUI01000117">
    <property type="protein sequence ID" value="OAI13661.1"/>
    <property type="molecule type" value="Genomic_DNA"/>
</dbReference>
<gene>
    <name evidence="3" type="ORF">A1359_12025</name>
</gene>
<dbReference type="Proteomes" id="UP000078476">
    <property type="component" value="Unassembled WGS sequence"/>
</dbReference>
<evidence type="ECO:0000313" key="3">
    <source>
        <dbReference type="EMBL" id="OAI13661.1"/>
    </source>
</evidence>
<organism evidence="3 4">
    <name type="scientific">Methylomonas lenta</name>
    <dbReference type="NCBI Taxonomy" id="980561"/>
    <lineage>
        <taxon>Bacteria</taxon>
        <taxon>Pseudomonadati</taxon>
        <taxon>Pseudomonadota</taxon>
        <taxon>Gammaproteobacteria</taxon>
        <taxon>Methylococcales</taxon>
        <taxon>Methylococcaceae</taxon>
        <taxon>Methylomonas</taxon>
    </lineage>
</organism>
<dbReference type="PANTHER" id="PTHR33755">
    <property type="entry name" value="TOXIN PARE1-RELATED"/>
    <property type="match status" value="1"/>
</dbReference>
<dbReference type="SUPFAM" id="SSF143011">
    <property type="entry name" value="RelE-like"/>
    <property type="match status" value="1"/>
</dbReference>
<comment type="caution">
    <text evidence="3">The sequence shown here is derived from an EMBL/GenBank/DDBJ whole genome shotgun (WGS) entry which is preliminary data.</text>
</comment>
<protein>
    <submittedName>
        <fullName evidence="3">Plasmid stabilization protein</fullName>
    </submittedName>
</protein>
<comment type="similarity">
    <text evidence="1">Belongs to the RelE toxin family.</text>
</comment>
<name>A0A177N736_9GAMM</name>
<proteinExistence type="inferred from homology"/>
<evidence type="ECO:0000256" key="2">
    <source>
        <dbReference type="ARBA" id="ARBA00022649"/>
    </source>
</evidence>
<reference evidence="3 4" key="1">
    <citation type="submission" date="2016-03" db="EMBL/GenBank/DDBJ databases">
        <authorList>
            <person name="Ploux O."/>
        </authorList>
    </citation>
    <scope>NUCLEOTIDE SEQUENCE [LARGE SCALE GENOMIC DNA]</scope>
    <source>
        <strain evidence="3 4">R-45370</strain>
    </source>
</reference>
<dbReference type="InterPro" id="IPR035093">
    <property type="entry name" value="RelE/ParE_toxin_dom_sf"/>
</dbReference>
<dbReference type="OrthoDB" id="573800at2"/>
<dbReference type="Gene3D" id="3.30.2310.20">
    <property type="entry name" value="RelE-like"/>
    <property type="match status" value="1"/>
</dbReference>
<evidence type="ECO:0000256" key="1">
    <source>
        <dbReference type="ARBA" id="ARBA00006226"/>
    </source>
</evidence>
<accession>A0A177N736</accession>
<dbReference type="InterPro" id="IPR051803">
    <property type="entry name" value="TA_system_RelE-like_toxin"/>
</dbReference>
<sequence length="91" mass="10544">MVLQWTTSANRDLVRLHAFLNPLAPRTAAQIVQQLVAAAEQLLTYPQLGERITAFAPRDVRRLIVGDYELRYELADTTITILRLWHCREDR</sequence>
<evidence type="ECO:0000313" key="4">
    <source>
        <dbReference type="Proteomes" id="UP000078476"/>
    </source>
</evidence>
<dbReference type="InterPro" id="IPR007712">
    <property type="entry name" value="RelE/ParE_toxin"/>
</dbReference>